<reference key="1">
    <citation type="submission" date="2010-11" db="EMBL/GenBank/DDBJ databases">
        <title>The complete genome of Leadbetterella byssophila DSM 17132.</title>
        <authorList>
            <consortium name="US DOE Joint Genome Institute (JGI-PGF)"/>
            <person name="Lucas S."/>
            <person name="Copeland A."/>
            <person name="Lapidus A."/>
            <person name="Glavina del Rio T."/>
            <person name="Dalin E."/>
            <person name="Tice H."/>
            <person name="Bruce D."/>
            <person name="Goodwin L."/>
            <person name="Pitluck S."/>
            <person name="Kyrpides N."/>
            <person name="Mavromatis K."/>
            <person name="Ivanova N."/>
            <person name="Teshima H."/>
            <person name="Brettin T."/>
            <person name="Detter J.C."/>
            <person name="Han C."/>
            <person name="Tapia R."/>
            <person name="Land M."/>
            <person name="Hauser L."/>
            <person name="Markowitz V."/>
            <person name="Cheng J.-F."/>
            <person name="Hugenholtz P."/>
            <person name="Woyke T."/>
            <person name="Wu D."/>
            <person name="Tindall B."/>
            <person name="Pomrenke H.G."/>
            <person name="Brambilla E."/>
            <person name="Klenk H.-P."/>
            <person name="Eisen J.A."/>
        </authorList>
    </citation>
    <scope>NUCLEOTIDE SEQUENCE [LARGE SCALE GENOMIC DNA]</scope>
    <source>
        <strain>DSM 17132</strain>
    </source>
</reference>
<protein>
    <recommendedName>
        <fullName evidence="4">TANFOR domain-containing protein</fullName>
    </recommendedName>
</protein>
<name>E4RTB5_LEAB4</name>
<keyword evidence="1" id="KW-0732">Signal</keyword>
<dbReference type="RefSeq" id="WP_013409685.1">
    <property type="nucleotide sequence ID" value="NC_014655.1"/>
</dbReference>
<dbReference type="EMBL" id="CP002305">
    <property type="protein sequence ID" value="ADQ18653.1"/>
    <property type="molecule type" value="Genomic_DNA"/>
</dbReference>
<evidence type="ECO:0000313" key="2">
    <source>
        <dbReference type="EMBL" id="ADQ18653.1"/>
    </source>
</evidence>
<proteinExistence type="predicted"/>
<evidence type="ECO:0000313" key="3">
    <source>
        <dbReference type="Proteomes" id="UP000007435"/>
    </source>
</evidence>
<dbReference type="OrthoDB" id="1521695at2"/>
<evidence type="ECO:0008006" key="4">
    <source>
        <dbReference type="Google" id="ProtNLM"/>
    </source>
</evidence>
<dbReference type="InterPro" id="IPR008969">
    <property type="entry name" value="CarboxyPept-like_regulatory"/>
</dbReference>
<reference evidence="2 3" key="2">
    <citation type="journal article" date="2011" name="Stand. Genomic Sci.">
        <title>Complete genome sequence of Leadbetterella byssophila type strain (4M15).</title>
        <authorList>
            <person name="Abt B."/>
            <person name="Teshima H."/>
            <person name="Lucas S."/>
            <person name="Lapidus A."/>
            <person name="Del Rio T.G."/>
            <person name="Nolan M."/>
            <person name="Tice H."/>
            <person name="Cheng J.F."/>
            <person name="Pitluck S."/>
            <person name="Liolios K."/>
            <person name="Pagani I."/>
            <person name="Ivanova N."/>
            <person name="Mavromatis K."/>
            <person name="Pati A."/>
            <person name="Tapia R."/>
            <person name="Han C."/>
            <person name="Goodwin L."/>
            <person name="Chen A."/>
            <person name="Palaniappan K."/>
            <person name="Land M."/>
            <person name="Hauser L."/>
            <person name="Chang Y.J."/>
            <person name="Jeffries C.D."/>
            <person name="Rohde M."/>
            <person name="Goker M."/>
            <person name="Tindall B.J."/>
            <person name="Detter J.C."/>
            <person name="Woyke T."/>
            <person name="Bristow J."/>
            <person name="Eisen J.A."/>
            <person name="Markowitz V."/>
            <person name="Hugenholtz P."/>
            <person name="Klenk H.P."/>
            <person name="Kyrpides N.C."/>
        </authorList>
    </citation>
    <scope>NUCLEOTIDE SEQUENCE [LARGE SCALE GENOMIC DNA]</scope>
    <source>
        <strain evidence="3">DSM 17132 / JCM 16389 / KACC 11308 / NBRC 106382 / 4M15</strain>
    </source>
</reference>
<evidence type="ECO:0000256" key="1">
    <source>
        <dbReference type="SAM" id="SignalP"/>
    </source>
</evidence>
<gene>
    <name evidence="2" type="ordered locus">Lbys_2991</name>
</gene>
<dbReference type="Proteomes" id="UP000007435">
    <property type="component" value="Chromosome"/>
</dbReference>
<dbReference type="KEGG" id="lby:Lbys_2991"/>
<organism evidence="2 3">
    <name type="scientific">Leadbetterella byssophila (strain DSM 17132 / JCM 16389 / KACC 11308 / NBRC 106382 / 4M15)</name>
    <dbReference type="NCBI Taxonomy" id="649349"/>
    <lineage>
        <taxon>Bacteria</taxon>
        <taxon>Pseudomonadati</taxon>
        <taxon>Bacteroidota</taxon>
        <taxon>Cytophagia</taxon>
        <taxon>Cytophagales</taxon>
        <taxon>Leadbetterellaceae</taxon>
        <taxon>Leadbetterella</taxon>
    </lineage>
</organism>
<dbReference type="HOGENOM" id="CLU_234597_0_0_10"/>
<keyword evidence="3" id="KW-1185">Reference proteome</keyword>
<dbReference type="STRING" id="649349.Lbys_2991"/>
<accession>E4RTB5</accession>
<feature type="signal peptide" evidence="1">
    <location>
        <begin position="1"/>
        <end position="19"/>
    </location>
</feature>
<dbReference type="SUPFAM" id="SSF49464">
    <property type="entry name" value="Carboxypeptidase regulatory domain-like"/>
    <property type="match status" value="1"/>
</dbReference>
<sequence>MKTRLFSFLLLFCQITVWAQVQVNLNILPPYSTRLSDYANHPGKMLVTLQNTGTTTLEVYLRAEIRGENGIRIFTAADYRPTQSITLSPRVPYVLNVAEIQTLFSADDLTTRGTTLRDIERMNGLPEGSYEVCVRAFDFNQPSRPLSPDRPTGCRQIQMSLSEPPILIKPLRDETVQVTTAQNVLFSWTQPAGLAPGTKYILKVVEMFDEDRNPNDAFLSSPPFFEKEVIGNVYLMGPADPALVHNRRYAWAVQAVSKEEMAMRNAGRSEVRSFKVNQLQIGYNNPEIATIAPLPSFSLIHLKGKLRYFWMTASVGSANSTLQFQNPTPLPASVFNNYQNSPLAGVTVHLVEAFQFQNPQTAGNLGAVGSLLPGNIITYAPLGSSHSLRTENNPLATAVTDAQGNFNFHFPALENYDFSYKMVNIQLGSGEFNASISGMARKVLMVKIGTGGASWYAHPIQFHDSKSSDMGTFYAKVKTFNPTIEVADKNNPNLVKDGVEVIIVRKSPRPTLVPKDEGNPGNFSPKETFGVWNYEVIAKGVTDASGRVNFRNIVLYYCNNNESPYLVFVRPKNEYSTSHSFNAVYFNGYPLRYARESQFNGECYNNSLYNLNESCYQENCFYGLTMSNAQTWALPLVNSSFDNFNRVPISTWHPRIYATVKNRHAGTQGELGLNEPGVSWYLWKVGLQGAQDAHSLVGTLGGSPGKWGAYVETGSQGFTSLFLHLLQRNHPMSLTRSGVTGEDGRINAEDLPVEYSGGQQKGYFYLLVLSKNGFHSNYTAVNRIATIGGVVGDMNPALMGNSYNAGIKFMKPKGNLQIRLKGEDGPLLSGKVFYYDPETGQNGDMVDIYSNGEYKNVVVPTGNNIRIVVLPTNKEKYQTDTLHFPITENMQKEIIVPLKIHRIHFKINGYLHNAIAGAKIKLVNLPPGSATFYPNIKSSHLYEGTSSPVQHFPTSGNDQDGGVPNLQSTSTPEIIGPTQKITNEAGRAEFAFSNSSNGPFIFHISGPQGSGLVQVEKNVMNPSGKEWQIVNVTLRKGRKVSGRVTVGESPVANARVRVKNSSPLIETFTNDAGEYMLENVPADINLTFTASKGGSGLVGLEYTEGRENEVKYGKIYAQHAQSDQTTINFDLRIYDDMDIRALLGFPMEVTQLTEVGSSVRVNALLTLPQQGWVTTNELLQIDDITLIKDNKHNEDNVPYARPQTLPFALQLPELPVLVHQSYAGDLTELRLNRLGSQGTGVIQAKIGIRSISFNDPNFQFESKMYLKEKSGQMLMNSFSSGPIASFILDIIPCNASGGNFEFKLVYTGEFSATALGAGSKFSANSVLLDTRIKTQLQNIGDLNLPAGILTIGNDKKLKPFANTLQHTVNLQQFKLDLTKITGNNAGIFLGGKVRALGLEMPFQNATLYPDRLHINTLEIEQLMLPGNIPLMVSSQASFGYEATPGRWYLAVLPPEIGNYAARIRGQHLQVTRPEDHLDFTSLWFYSDGNKEFFIVPAPAPFKVRNITDFYVQGVEVTETTFAINGLLELGIPELPAYQTGLMYHGNSQFTLRPFNMPNAVIQGVRLKFVQPSITLTNGKFEVKGSLENEDPDIFKNIDFTLTKTNGPSGTQVKIDEPPQGQNMYLGGESNSRIIVSQLKGLMKVADGMWSTLKFTGNMPVEMGFSPGSNTLNFEAIGGLSVNASTVKLENMETPFGELTMLYDLARHRLLGQLNYTGQLASMDVEADIEFAVDKYGYYFLSAARMEMSNPKVAARGFLLMGDYLHRKSDRQQAIESILKEYSYYYRFLNELPKGYLQIDRLNGFFMEAGAEIPFPVIPNFDIDLVVVSARLEVTIGGDVRLGVNFGNVNSYNMGMSVFVNAEFGLGASVLIACAGVEAKASAGINMDGTYYSNDTYLLEVGGFINITGSAYYGGGVGCDSDCDGPLCDKSSASGSIGLAAIGTITHQNSSFELRVNSNSFK</sequence>
<feature type="chain" id="PRO_5003186914" description="TANFOR domain-containing protein" evidence="1">
    <location>
        <begin position="20"/>
        <end position="1961"/>
    </location>
</feature>
<dbReference type="eggNOG" id="COG3179">
    <property type="taxonomic scope" value="Bacteria"/>
</dbReference>